<organism evidence="6 7">
    <name type="scientific">Cellulomonas dongxiuzhuiae</name>
    <dbReference type="NCBI Taxonomy" id="2819979"/>
    <lineage>
        <taxon>Bacteria</taxon>
        <taxon>Bacillati</taxon>
        <taxon>Actinomycetota</taxon>
        <taxon>Actinomycetes</taxon>
        <taxon>Micrococcales</taxon>
        <taxon>Cellulomonadaceae</taxon>
        <taxon>Cellulomonas</taxon>
    </lineage>
</organism>
<dbReference type="Proteomes" id="UP000679335">
    <property type="component" value="Chromosome"/>
</dbReference>
<evidence type="ECO:0000256" key="4">
    <source>
        <dbReference type="SAM" id="MobiDB-lite"/>
    </source>
</evidence>
<name>A0ABX8GIS5_9CELL</name>
<protein>
    <submittedName>
        <fullName evidence="6">ParB/RepB/Spo0J family partition protein</fullName>
    </submittedName>
</protein>
<dbReference type="Gene3D" id="3.90.1530.30">
    <property type="match status" value="1"/>
</dbReference>
<sequence length="391" mass="41077">MSEKRRGLGRGLGALIPTGLDTPRSTGDRPVDVFFPDAVKAAADQAAAAEAAAATAAAGAAETTPEKTEAPEQGVPAGGTSADVVPGGTPAGAPAADDAASGPAPLAMAEVADIDGLVPVPGARFAELPVGSIRPNPRQPRTVFDEDALSELVGSIREVGVLQPVVVRAVDDGYELIMGERRWRATQEAGLTAIPAIIRETEDSDLLRDALLENLHRSQLNPLEEAAAYQQLLDDFGCTHEQLATRIHRSRPQISNTLRLLRLPPLVQRRVAAGVLSAGHARALLGLGDGAAIERLAQRIVSEGLSVRAVEEIVALGGDESAPTRKQRPRAGIRNEALDELASRLSDRFETRVKVDLGKTRGKLTVEFASVQDLNRILGALAPEDPGVLKS</sequence>
<dbReference type="PANTHER" id="PTHR33375:SF1">
    <property type="entry name" value="CHROMOSOME-PARTITIONING PROTEIN PARB-RELATED"/>
    <property type="match status" value="1"/>
</dbReference>
<evidence type="ECO:0000313" key="6">
    <source>
        <dbReference type="EMBL" id="QWC16109.1"/>
    </source>
</evidence>
<dbReference type="Pfam" id="PF02195">
    <property type="entry name" value="ParB_N"/>
    <property type="match status" value="1"/>
</dbReference>
<dbReference type="InterPro" id="IPR036086">
    <property type="entry name" value="ParB/Sulfiredoxin_sf"/>
</dbReference>
<dbReference type="RefSeq" id="WP_208196678.1">
    <property type="nucleotide sequence ID" value="NZ_CP076023.1"/>
</dbReference>
<gene>
    <name evidence="6" type="ORF">KKR89_18040</name>
</gene>
<feature type="region of interest" description="Disordered" evidence="4">
    <location>
        <begin position="57"/>
        <end position="101"/>
    </location>
</feature>
<evidence type="ECO:0000313" key="7">
    <source>
        <dbReference type="Proteomes" id="UP000679335"/>
    </source>
</evidence>
<dbReference type="InterPro" id="IPR004437">
    <property type="entry name" value="ParB/RepB/Spo0J"/>
</dbReference>
<keyword evidence="2" id="KW-0159">Chromosome partition</keyword>
<dbReference type="InterPro" id="IPR050336">
    <property type="entry name" value="Chromosome_partition/occlusion"/>
</dbReference>
<evidence type="ECO:0000256" key="3">
    <source>
        <dbReference type="ARBA" id="ARBA00023125"/>
    </source>
</evidence>
<feature type="domain" description="ParB-like N-terminal" evidence="5">
    <location>
        <begin position="126"/>
        <end position="215"/>
    </location>
</feature>
<evidence type="ECO:0000259" key="5">
    <source>
        <dbReference type="SMART" id="SM00470"/>
    </source>
</evidence>
<feature type="compositionally biased region" description="Low complexity" evidence="4">
    <location>
        <begin position="82"/>
        <end position="101"/>
    </location>
</feature>
<dbReference type="Pfam" id="PF17762">
    <property type="entry name" value="HTH_ParB"/>
    <property type="match status" value="1"/>
</dbReference>
<dbReference type="Gene3D" id="1.10.10.2830">
    <property type="match status" value="1"/>
</dbReference>
<keyword evidence="7" id="KW-1185">Reference proteome</keyword>
<dbReference type="InterPro" id="IPR003115">
    <property type="entry name" value="ParB_N"/>
</dbReference>
<dbReference type="EMBL" id="CP076023">
    <property type="protein sequence ID" value="QWC16109.1"/>
    <property type="molecule type" value="Genomic_DNA"/>
</dbReference>
<dbReference type="SUPFAM" id="SSF110849">
    <property type="entry name" value="ParB/Sulfiredoxin"/>
    <property type="match status" value="1"/>
</dbReference>
<accession>A0ABX8GIS5</accession>
<evidence type="ECO:0000256" key="2">
    <source>
        <dbReference type="ARBA" id="ARBA00022829"/>
    </source>
</evidence>
<feature type="region of interest" description="Disordered" evidence="4">
    <location>
        <begin position="1"/>
        <end position="30"/>
    </location>
</feature>
<proteinExistence type="inferred from homology"/>
<dbReference type="CDD" id="cd16393">
    <property type="entry name" value="SPO0J_N"/>
    <property type="match status" value="1"/>
</dbReference>
<dbReference type="SUPFAM" id="SSF109709">
    <property type="entry name" value="KorB DNA-binding domain-like"/>
    <property type="match status" value="1"/>
</dbReference>
<dbReference type="SMART" id="SM00470">
    <property type="entry name" value="ParB"/>
    <property type="match status" value="1"/>
</dbReference>
<dbReference type="PANTHER" id="PTHR33375">
    <property type="entry name" value="CHROMOSOME-PARTITIONING PROTEIN PARB-RELATED"/>
    <property type="match status" value="1"/>
</dbReference>
<comment type="similarity">
    <text evidence="1">Belongs to the ParB family.</text>
</comment>
<dbReference type="InterPro" id="IPR041468">
    <property type="entry name" value="HTH_ParB/Spo0J"/>
</dbReference>
<keyword evidence="3" id="KW-0238">DNA-binding</keyword>
<dbReference type="Pfam" id="PF23552">
    <property type="entry name" value="ParB_C"/>
    <property type="match status" value="1"/>
</dbReference>
<evidence type="ECO:0000256" key="1">
    <source>
        <dbReference type="ARBA" id="ARBA00006295"/>
    </source>
</evidence>
<dbReference type="InterPro" id="IPR057240">
    <property type="entry name" value="ParB_dimer_C"/>
</dbReference>
<dbReference type="NCBIfam" id="TIGR00180">
    <property type="entry name" value="parB_part"/>
    <property type="match status" value="1"/>
</dbReference>
<reference evidence="6 7" key="1">
    <citation type="submission" date="2021-05" db="EMBL/GenBank/DDBJ databases">
        <title>Novel species in genus Cellulomonas.</title>
        <authorList>
            <person name="Zhang G."/>
        </authorList>
    </citation>
    <scope>NUCLEOTIDE SEQUENCE [LARGE SCALE GENOMIC DNA]</scope>
    <source>
        <strain evidence="7">zg-ZUI157</strain>
    </source>
</reference>